<evidence type="ECO:0000256" key="1">
    <source>
        <dbReference type="SAM" id="MobiDB-lite"/>
    </source>
</evidence>
<evidence type="ECO:0000313" key="3">
    <source>
        <dbReference type="Proteomes" id="UP000093343"/>
    </source>
</evidence>
<dbReference type="EMBL" id="LVEN01000010">
    <property type="protein sequence ID" value="OCB76283.1"/>
    <property type="molecule type" value="Genomic_DNA"/>
</dbReference>
<organism evidence="2 3">
    <name type="scientific">Flavobacterium piscis</name>
    <dbReference type="NCBI Taxonomy" id="1114874"/>
    <lineage>
        <taxon>Bacteria</taxon>
        <taxon>Pseudomonadati</taxon>
        <taxon>Bacteroidota</taxon>
        <taxon>Flavobacteriia</taxon>
        <taxon>Flavobacteriales</taxon>
        <taxon>Flavobacteriaceae</taxon>
        <taxon>Flavobacterium</taxon>
    </lineage>
</organism>
<dbReference type="Proteomes" id="UP000093343">
    <property type="component" value="Unassembled WGS sequence"/>
</dbReference>
<accession>A0ABX2XLH9</accession>
<feature type="region of interest" description="Disordered" evidence="1">
    <location>
        <begin position="25"/>
        <end position="45"/>
    </location>
</feature>
<dbReference type="PROSITE" id="PS51257">
    <property type="entry name" value="PROKAR_LIPOPROTEIN"/>
    <property type="match status" value="1"/>
</dbReference>
<proteinExistence type="predicted"/>
<evidence type="ECO:0000313" key="2">
    <source>
        <dbReference type="EMBL" id="OCB76283.1"/>
    </source>
</evidence>
<dbReference type="RefSeq" id="WP_083195804.1">
    <property type="nucleotide sequence ID" value="NZ_LVEN01000010.1"/>
</dbReference>
<keyword evidence="3" id="KW-1185">Reference proteome</keyword>
<gene>
    <name evidence="2" type="ORF">FLP_06205</name>
</gene>
<name>A0ABX2XLH9_9FLAO</name>
<protein>
    <submittedName>
        <fullName evidence="2">Oxidoreductase</fullName>
    </submittedName>
</protein>
<comment type="caution">
    <text evidence="2">The sequence shown here is derived from an EMBL/GenBank/DDBJ whole genome shotgun (WGS) entry which is preliminary data.</text>
</comment>
<sequence length="343" mass="39387">MNLKIQSLTVVSFIFLLSCNNKQETKSSKPQLNRTTTTQNDSVQTDELPRKESINLFTVTYRDSTDVAFVSLSDIYPLNDTASDTLALPNIEKMEKKSAKYFTLDKKYRNHFLSKTNISENDSLFVYDYAKNKLASFAIKNLKAAAWLNGYSSEEDWPYPKYYYMIGFEISKQSLKGFSDYYSDVIVYAGKENPFANEPLKPIVWKKIPGKDYPSKPMKKEDRALLKSTVAGNTYLYNTATYQYFLQDYLDSDKIIYARRLLVTNSKTKEIIIEKLYSQSEGTSPAPLNGENGDHSFDQYTGKLFKNKPPVVFGFQYESFGCPAISLIDKSNEDIYIQCDNRH</sequence>
<reference evidence="3" key="1">
    <citation type="submission" date="2016-03" db="EMBL/GenBank/DDBJ databases">
        <title>Draft genome sequence of Paenibacillus glacialis DSM 22343.</title>
        <authorList>
            <person name="Shin S.-K."/>
            <person name="Yi H."/>
        </authorList>
    </citation>
    <scope>NUCLEOTIDE SEQUENCE [LARGE SCALE GENOMIC DNA]</scope>
    <source>
        <strain evidence="3">CCUG 60099</strain>
    </source>
</reference>